<keyword evidence="5" id="KW-0560">Oxidoreductase</keyword>
<evidence type="ECO:0000256" key="3">
    <source>
        <dbReference type="ARBA" id="ARBA00022692"/>
    </source>
</evidence>
<dbReference type="InterPro" id="IPR001516">
    <property type="entry name" value="Proton_antipo_N"/>
</dbReference>
<keyword evidence="2" id="KW-1003">Cell membrane</keyword>
<feature type="transmembrane region" description="Helical" evidence="8">
    <location>
        <begin position="299"/>
        <end position="321"/>
    </location>
</feature>
<name>A0A1H4E6P7_9BACT</name>
<feature type="transmembrane region" description="Helical" evidence="8">
    <location>
        <begin position="107"/>
        <end position="126"/>
    </location>
</feature>
<reference evidence="11 12" key="1">
    <citation type="submission" date="2016-10" db="EMBL/GenBank/DDBJ databases">
        <authorList>
            <person name="de Groot N.N."/>
        </authorList>
    </citation>
    <scope>NUCLEOTIDE SEQUENCE [LARGE SCALE GENOMIC DNA]</scope>
    <source>
        <strain evidence="11 12">DSM 7343</strain>
    </source>
</reference>
<dbReference type="InterPro" id="IPR052175">
    <property type="entry name" value="ComplexI-like_HydComp"/>
</dbReference>
<dbReference type="EMBL" id="FNQN01000013">
    <property type="protein sequence ID" value="SEA80469.1"/>
    <property type="molecule type" value="Genomic_DNA"/>
</dbReference>
<evidence type="ECO:0000259" key="10">
    <source>
        <dbReference type="Pfam" id="PF00662"/>
    </source>
</evidence>
<accession>A0A1H4E6P7</accession>
<dbReference type="Proteomes" id="UP000199409">
    <property type="component" value="Unassembled WGS sequence"/>
</dbReference>
<evidence type="ECO:0000313" key="11">
    <source>
        <dbReference type="EMBL" id="SEA80469.1"/>
    </source>
</evidence>
<feature type="transmembrane region" description="Helical" evidence="8">
    <location>
        <begin position="636"/>
        <end position="656"/>
    </location>
</feature>
<feature type="transmembrane region" description="Helical" evidence="8">
    <location>
        <begin position="382"/>
        <end position="406"/>
    </location>
</feature>
<feature type="transmembrane region" description="Helical" evidence="8">
    <location>
        <begin position="242"/>
        <end position="264"/>
    </location>
</feature>
<comment type="subcellular location">
    <subcellularLocation>
        <location evidence="1">Cell membrane</location>
        <topology evidence="1">Multi-pass membrane protein</topology>
    </subcellularLocation>
    <subcellularLocation>
        <location evidence="7">Membrane</location>
        <topology evidence="7">Multi-pass membrane protein</topology>
    </subcellularLocation>
</comment>
<proteinExistence type="predicted"/>
<evidence type="ECO:0000256" key="1">
    <source>
        <dbReference type="ARBA" id="ARBA00004651"/>
    </source>
</evidence>
<evidence type="ECO:0000256" key="2">
    <source>
        <dbReference type="ARBA" id="ARBA00022475"/>
    </source>
</evidence>
<feature type="transmembrane region" description="Helical" evidence="8">
    <location>
        <begin position="6"/>
        <end position="21"/>
    </location>
</feature>
<sequence>MNLFVITLMILLGGSLLVLLTRNSSLATRMGTLTTLLATTLSGYLALHVLISGQSLAISLPWTVPGGEFNLLLDPLAAFFVLPISVLSLLCALYAGPYMADEGRTRYLSGHWFFFNLMVLAMLLVVTAANAVLFLAAWECMTITSFFLVAWNHQQEEVRKAAWLYMLAAHLGMMLLLALFVYSGSYSHSFNFSDFGALQQLSPASASLLYLLALFGFGVKAGLFPVHIWLPDAHPVAPSHVSALMSGVLIKTGIYGILRVLSFLPTAPAWWGWLLALLGAAGALYGISLAAQQRDIKRCLAYSTVENIGIILLGLGFGMVATAEGYPQIALLAYAGGLLHLWNHALFKGVMFLGAGAVMHATGTRDMNLMGGLLRRMPIAGLFWIGGSLAIGALPPFNGFISEWLIYISLVDAGTLLNGLNALLPLLLFGLLGIVGALALVTFSRLIGISLLGQPRSTVAEQAHEAAPLMLVSMGLLLACCLFIGLYPQGVLSLLILPLGQIAGQMVGDELTTALTPLGHGGVLLLLTVGLLSGGLLLLRRQRPEQQGATWGCGFQFPSPRIAYTGEGYSEMAFRHLLPKFMRPVVTGGKVAGLFPAPISLAQHSTDPVLYQILTPLFTAIATRCQRLRWLQQGRLPIYLLYILIASTVLMVWSLWAGSRGG</sequence>
<dbReference type="GO" id="GO:0016491">
    <property type="term" value="F:oxidoreductase activity"/>
    <property type="evidence" value="ECO:0007669"/>
    <property type="project" value="UniProtKB-KW"/>
</dbReference>
<organism evidence="11 12">
    <name type="scientific">Desulfuromusa kysingii</name>
    <dbReference type="NCBI Taxonomy" id="37625"/>
    <lineage>
        <taxon>Bacteria</taxon>
        <taxon>Pseudomonadati</taxon>
        <taxon>Thermodesulfobacteriota</taxon>
        <taxon>Desulfuromonadia</taxon>
        <taxon>Desulfuromonadales</taxon>
        <taxon>Geopsychrobacteraceae</taxon>
        <taxon>Desulfuromusa</taxon>
    </lineage>
</organism>
<evidence type="ECO:0000256" key="5">
    <source>
        <dbReference type="ARBA" id="ARBA00023002"/>
    </source>
</evidence>
<keyword evidence="12" id="KW-1185">Reference proteome</keyword>
<feature type="transmembrane region" description="Helical" evidence="8">
    <location>
        <begin position="341"/>
        <end position="361"/>
    </location>
</feature>
<feature type="transmembrane region" description="Helical" evidence="8">
    <location>
        <begin position="426"/>
        <end position="448"/>
    </location>
</feature>
<feature type="transmembrane region" description="Helical" evidence="8">
    <location>
        <begin position="469"/>
        <end position="497"/>
    </location>
</feature>
<evidence type="ECO:0000256" key="7">
    <source>
        <dbReference type="RuleBase" id="RU000320"/>
    </source>
</evidence>
<feature type="transmembrane region" description="Helical" evidence="8">
    <location>
        <begin position="76"/>
        <end position="95"/>
    </location>
</feature>
<feature type="domain" description="NADH:quinone oxidoreductase/Mrp antiporter transmembrane" evidence="9">
    <location>
        <begin position="129"/>
        <end position="416"/>
    </location>
</feature>
<keyword evidence="3 7" id="KW-0812">Transmembrane</keyword>
<dbReference type="Pfam" id="PF00361">
    <property type="entry name" value="Proton_antipo_M"/>
    <property type="match status" value="1"/>
</dbReference>
<feature type="transmembrane region" description="Helical" evidence="8">
    <location>
        <begin position="517"/>
        <end position="539"/>
    </location>
</feature>
<evidence type="ECO:0000259" key="9">
    <source>
        <dbReference type="Pfam" id="PF00361"/>
    </source>
</evidence>
<feature type="transmembrane region" description="Helical" evidence="8">
    <location>
        <begin position="132"/>
        <end position="151"/>
    </location>
</feature>
<feature type="domain" description="NADH-Ubiquinone oxidoreductase (complex I) chain 5 N-terminal" evidence="10">
    <location>
        <begin position="68"/>
        <end position="107"/>
    </location>
</feature>
<feature type="transmembrane region" description="Helical" evidence="8">
    <location>
        <begin position="33"/>
        <end position="56"/>
    </location>
</feature>
<dbReference type="GO" id="GO:0016829">
    <property type="term" value="F:lyase activity"/>
    <property type="evidence" value="ECO:0007669"/>
    <property type="project" value="UniProtKB-KW"/>
</dbReference>
<evidence type="ECO:0000256" key="6">
    <source>
        <dbReference type="ARBA" id="ARBA00023136"/>
    </source>
</evidence>
<dbReference type="STRING" id="37625.SAMN05660420_03246"/>
<evidence type="ECO:0000256" key="4">
    <source>
        <dbReference type="ARBA" id="ARBA00022989"/>
    </source>
</evidence>
<keyword evidence="4 8" id="KW-1133">Transmembrane helix</keyword>
<dbReference type="Pfam" id="PF00662">
    <property type="entry name" value="Proton_antipo_N"/>
    <property type="match status" value="1"/>
</dbReference>
<feature type="transmembrane region" description="Helical" evidence="8">
    <location>
        <begin position="208"/>
        <end position="230"/>
    </location>
</feature>
<protein>
    <submittedName>
        <fullName evidence="11">Formate hydrogenlyase subunit 3/Multisubunit Na+/H+ antiporter, MnhD subunit</fullName>
    </submittedName>
</protein>
<dbReference type="RefSeq" id="WP_092350771.1">
    <property type="nucleotide sequence ID" value="NZ_FNQN01000013.1"/>
</dbReference>
<dbReference type="GO" id="GO:0005886">
    <property type="term" value="C:plasma membrane"/>
    <property type="evidence" value="ECO:0007669"/>
    <property type="project" value="UniProtKB-SubCell"/>
</dbReference>
<dbReference type="PRINTS" id="PR01434">
    <property type="entry name" value="NADHDHGNASE5"/>
</dbReference>
<evidence type="ECO:0000256" key="8">
    <source>
        <dbReference type="SAM" id="Phobius"/>
    </source>
</evidence>
<dbReference type="AlphaFoldDB" id="A0A1H4E6P7"/>
<keyword evidence="6 8" id="KW-0472">Membrane</keyword>
<feature type="transmembrane region" description="Helical" evidence="8">
    <location>
        <begin position="270"/>
        <end position="287"/>
    </location>
</feature>
<evidence type="ECO:0000313" key="12">
    <source>
        <dbReference type="Proteomes" id="UP000199409"/>
    </source>
</evidence>
<dbReference type="InterPro" id="IPR001750">
    <property type="entry name" value="ND/Mrp_TM"/>
</dbReference>
<dbReference type="OrthoDB" id="9805769at2"/>
<feature type="transmembrane region" description="Helical" evidence="8">
    <location>
        <begin position="163"/>
        <end position="182"/>
    </location>
</feature>
<keyword evidence="11" id="KW-0456">Lyase</keyword>
<dbReference type="PANTHER" id="PTHR42682:SF3">
    <property type="entry name" value="FORMATE HYDROGENLYASE SUBUNIT 3-RELATED"/>
    <property type="match status" value="1"/>
</dbReference>
<gene>
    <name evidence="11" type="ORF">SAMN05660420_03246</name>
</gene>
<dbReference type="PANTHER" id="PTHR42682">
    <property type="entry name" value="HYDROGENASE-4 COMPONENT F"/>
    <property type="match status" value="1"/>
</dbReference>